<evidence type="ECO:0000313" key="1">
    <source>
        <dbReference type="EMBL" id="MFD3001630.1"/>
    </source>
</evidence>
<accession>A0ABW6BWD3</accession>
<sequence length="126" mass="14666">MVQVYWSTHCSEQPLRNLLLEAARHAASSHLTAWLCDMQKLYYMEMADQNWLINELFPSLSRRNRYRVAFVVNINNYDLMSSYQTKSMVLHNPDLAHVITMDFFLTNGEVKGWLLSQTPPDNAPSL</sequence>
<dbReference type="RefSeq" id="WP_377485914.1">
    <property type="nucleotide sequence ID" value="NZ_JBHUOX010000010.1"/>
</dbReference>
<gene>
    <name evidence="1" type="ORF">ACFS7Z_14760</name>
</gene>
<name>A0ABW6BWD3_9BACT</name>
<keyword evidence="2" id="KW-1185">Reference proteome</keyword>
<evidence type="ECO:0000313" key="2">
    <source>
        <dbReference type="Proteomes" id="UP001597641"/>
    </source>
</evidence>
<organism evidence="1 2">
    <name type="scientific">Pontibacter toksunensis</name>
    <dbReference type="NCBI Taxonomy" id="1332631"/>
    <lineage>
        <taxon>Bacteria</taxon>
        <taxon>Pseudomonadati</taxon>
        <taxon>Bacteroidota</taxon>
        <taxon>Cytophagia</taxon>
        <taxon>Cytophagales</taxon>
        <taxon>Hymenobacteraceae</taxon>
        <taxon>Pontibacter</taxon>
    </lineage>
</organism>
<dbReference type="EMBL" id="JBHUOX010000010">
    <property type="protein sequence ID" value="MFD3001630.1"/>
    <property type="molecule type" value="Genomic_DNA"/>
</dbReference>
<dbReference type="Proteomes" id="UP001597641">
    <property type="component" value="Unassembled WGS sequence"/>
</dbReference>
<protein>
    <submittedName>
        <fullName evidence="1">Uncharacterized protein</fullName>
    </submittedName>
</protein>
<comment type="caution">
    <text evidence="1">The sequence shown here is derived from an EMBL/GenBank/DDBJ whole genome shotgun (WGS) entry which is preliminary data.</text>
</comment>
<reference evidence="2" key="1">
    <citation type="journal article" date="2019" name="Int. J. Syst. Evol. Microbiol.">
        <title>The Global Catalogue of Microorganisms (GCM) 10K type strain sequencing project: providing services to taxonomists for standard genome sequencing and annotation.</title>
        <authorList>
            <consortium name="The Broad Institute Genomics Platform"/>
            <consortium name="The Broad Institute Genome Sequencing Center for Infectious Disease"/>
            <person name="Wu L."/>
            <person name="Ma J."/>
        </authorList>
    </citation>
    <scope>NUCLEOTIDE SEQUENCE [LARGE SCALE GENOMIC DNA]</scope>
    <source>
        <strain evidence="2">KCTC 23984</strain>
    </source>
</reference>
<proteinExistence type="predicted"/>